<gene>
    <name evidence="2" type="ORF">WKV44_02940</name>
</gene>
<keyword evidence="1" id="KW-1133">Transmembrane helix</keyword>
<comment type="caution">
    <text evidence="2">The sequence shown here is derived from an EMBL/GenBank/DDBJ whole genome shotgun (WGS) entry which is preliminary data.</text>
</comment>
<evidence type="ECO:0000256" key="1">
    <source>
        <dbReference type="SAM" id="Phobius"/>
    </source>
</evidence>
<evidence type="ECO:0000313" key="3">
    <source>
        <dbReference type="Proteomes" id="UP001466331"/>
    </source>
</evidence>
<sequence>MILDIAIYFFVAMELANTIILYLKPEFKYGNSMRAFCAWEDSKKEEKTKLFAKYLVNWVANCKLIFIALLIVVANTGSEQTKIYTIIVTIFSIAVYFITLHPIIRKLDRMGEIRPKGYSVTLAITIAAFIVVFSLALVLHILT</sequence>
<keyword evidence="1" id="KW-0812">Transmembrane</keyword>
<keyword evidence="1" id="KW-0472">Membrane</keyword>
<keyword evidence="3" id="KW-1185">Reference proteome</keyword>
<feature type="transmembrane region" description="Helical" evidence="1">
    <location>
        <begin position="83"/>
        <end position="100"/>
    </location>
</feature>
<evidence type="ECO:0008006" key="4">
    <source>
        <dbReference type="Google" id="ProtNLM"/>
    </source>
</evidence>
<dbReference type="Proteomes" id="UP001466331">
    <property type="component" value="Unassembled WGS sequence"/>
</dbReference>
<reference evidence="2 3" key="1">
    <citation type="submission" date="2024-03" db="EMBL/GenBank/DDBJ databases">
        <title>Ignisphaera cupida sp. nov., a hyperthermophilic hydrolytic archaeon from a hot spring of Kamchatka, and proposal of Ignisphaeraceae fam. nov.</title>
        <authorList>
            <person name="Podosokorskaya O.A."/>
            <person name="Elcheninov A.G."/>
            <person name="Maltseva A.I."/>
            <person name="Zayulina K.S."/>
            <person name="Novikov A."/>
            <person name="Merkel A.Y."/>
        </authorList>
    </citation>
    <scope>NUCLEOTIDE SEQUENCE [LARGE SCALE GENOMIC DNA]</scope>
    <source>
        <strain evidence="2 3">38H-sp</strain>
    </source>
</reference>
<feature type="transmembrane region" description="Helical" evidence="1">
    <location>
        <begin position="6"/>
        <end position="23"/>
    </location>
</feature>
<accession>A0ABU9UBE2</accession>
<protein>
    <recommendedName>
        <fullName evidence="4">DUF4181 domain-containing protein</fullName>
    </recommendedName>
</protein>
<organism evidence="2 3">
    <name type="scientific">Rarispira pelagica</name>
    <dbReference type="NCBI Taxonomy" id="3141764"/>
    <lineage>
        <taxon>Bacteria</taxon>
        <taxon>Pseudomonadati</taxon>
        <taxon>Spirochaetota</taxon>
        <taxon>Spirochaetia</taxon>
        <taxon>Winmispirales</taxon>
        <taxon>Winmispiraceae</taxon>
        <taxon>Rarispira</taxon>
    </lineage>
</organism>
<feature type="transmembrane region" description="Helical" evidence="1">
    <location>
        <begin position="120"/>
        <end position="142"/>
    </location>
</feature>
<dbReference type="RefSeq" id="WP_420068940.1">
    <property type="nucleotide sequence ID" value="NZ_JBCHKQ010000001.1"/>
</dbReference>
<dbReference type="EMBL" id="JBCHKQ010000001">
    <property type="protein sequence ID" value="MEM5947492.1"/>
    <property type="molecule type" value="Genomic_DNA"/>
</dbReference>
<feature type="transmembrane region" description="Helical" evidence="1">
    <location>
        <begin position="54"/>
        <end position="77"/>
    </location>
</feature>
<proteinExistence type="predicted"/>
<evidence type="ECO:0000313" key="2">
    <source>
        <dbReference type="EMBL" id="MEM5947492.1"/>
    </source>
</evidence>
<name>A0ABU9UBE2_9SPIR</name>